<dbReference type="AlphaFoldDB" id="B0WUE5"/>
<accession>B0WUE5</accession>
<gene>
    <name evidence="3" type="primary">6043335</name>
    <name evidence="2" type="ORF">CpipJ_CPIJ010744</name>
</gene>
<dbReference type="EMBL" id="DS232104">
    <property type="protein sequence ID" value="EDS34924.1"/>
    <property type="molecule type" value="Genomic_DNA"/>
</dbReference>
<dbReference type="InParanoid" id="B0WUE5"/>
<dbReference type="Proteomes" id="UP000002320">
    <property type="component" value="Unassembled WGS sequence"/>
</dbReference>
<reference evidence="3" key="2">
    <citation type="submission" date="2020-05" db="UniProtKB">
        <authorList>
            <consortium name="EnsemblMetazoa"/>
        </authorList>
    </citation>
    <scope>IDENTIFICATION</scope>
    <source>
        <strain evidence="3">JHB</strain>
    </source>
</reference>
<keyword evidence="4" id="KW-1185">Reference proteome</keyword>
<dbReference type="EnsemblMetazoa" id="CPIJ010744-RA">
    <property type="protein sequence ID" value="CPIJ010744-PA"/>
    <property type="gene ID" value="CPIJ010744"/>
</dbReference>
<dbReference type="HOGENOM" id="CLU_2500115_0_0_1"/>
<evidence type="ECO:0000313" key="3">
    <source>
        <dbReference type="EnsemblMetazoa" id="CPIJ010744-PA"/>
    </source>
</evidence>
<feature type="compositionally biased region" description="Basic residues" evidence="1">
    <location>
        <begin position="67"/>
        <end position="76"/>
    </location>
</feature>
<sequence length="86" mass="9719">MIAQDVAFGKVAGFQTLLVLTGGSKSLLFESNTWYSTLLSGLEESKKKFLPSNHHRIVRCVTQARHQRRRRSRIKRSSSVLGMDSL</sequence>
<feature type="region of interest" description="Disordered" evidence="1">
    <location>
        <begin position="67"/>
        <end position="86"/>
    </location>
</feature>
<evidence type="ECO:0000313" key="4">
    <source>
        <dbReference type="Proteomes" id="UP000002320"/>
    </source>
</evidence>
<protein>
    <submittedName>
        <fullName evidence="2 3">4-nitrophenylphosphatase</fullName>
    </submittedName>
</protein>
<evidence type="ECO:0000256" key="1">
    <source>
        <dbReference type="SAM" id="MobiDB-lite"/>
    </source>
</evidence>
<evidence type="ECO:0000313" key="2">
    <source>
        <dbReference type="EMBL" id="EDS34924.1"/>
    </source>
</evidence>
<proteinExistence type="predicted"/>
<dbReference type="VEuPathDB" id="VectorBase:CPIJ010744"/>
<dbReference type="KEGG" id="cqu:CpipJ_CPIJ010744"/>
<reference evidence="2" key="1">
    <citation type="submission" date="2007-03" db="EMBL/GenBank/DDBJ databases">
        <title>Annotation of Culex pipiens quinquefasciatus.</title>
        <authorList>
            <consortium name="The Broad Institute Genome Sequencing Platform"/>
            <person name="Atkinson P.W."/>
            <person name="Hemingway J."/>
            <person name="Christensen B.M."/>
            <person name="Higgs S."/>
            <person name="Kodira C."/>
            <person name="Hannick L."/>
            <person name="Megy K."/>
            <person name="O'Leary S."/>
            <person name="Pearson M."/>
            <person name="Haas B.J."/>
            <person name="Mauceli E."/>
            <person name="Wortman J.R."/>
            <person name="Lee N.H."/>
            <person name="Guigo R."/>
            <person name="Stanke M."/>
            <person name="Alvarado L."/>
            <person name="Amedeo P."/>
            <person name="Antoine C.H."/>
            <person name="Arensburger P."/>
            <person name="Bidwell S.L."/>
            <person name="Crawford M."/>
            <person name="Camaro F."/>
            <person name="Devon K."/>
            <person name="Engels R."/>
            <person name="Hammond M."/>
            <person name="Howarth C."/>
            <person name="Koehrsen M."/>
            <person name="Lawson D."/>
            <person name="Montgomery P."/>
            <person name="Nene V."/>
            <person name="Nusbaum C."/>
            <person name="Puiu D."/>
            <person name="Romero-Severson J."/>
            <person name="Severson D.W."/>
            <person name="Shumway M."/>
            <person name="Sisk P."/>
            <person name="Stolte C."/>
            <person name="Zeng Q."/>
            <person name="Eisenstadt E."/>
            <person name="Fraser-Liggett C."/>
            <person name="Strausberg R."/>
            <person name="Galagan J."/>
            <person name="Birren B."/>
            <person name="Collins F.H."/>
        </authorList>
    </citation>
    <scope>NUCLEOTIDE SEQUENCE [LARGE SCALE GENOMIC DNA]</scope>
    <source>
        <strain evidence="2">JHB</strain>
    </source>
</reference>
<organism>
    <name type="scientific">Culex quinquefasciatus</name>
    <name type="common">Southern house mosquito</name>
    <name type="synonym">Culex pungens</name>
    <dbReference type="NCBI Taxonomy" id="7176"/>
    <lineage>
        <taxon>Eukaryota</taxon>
        <taxon>Metazoa</taxon>
        <taxon>Ecdysozoa</taxon>
        <taxon>Arthropoda</taxon>
        <taxon>Hexapoda</taxon>
        <taxon>Insecta</taxon>
        <taxon>Pterygota</taxon>
        <taxon>Neoptera</taxon>
        <taxon>Endopterygota</taxon>
        <taxon>Diptera</taxon>
        <taxon>Nematocera</taxon>
        <taxon>Culicoidea</taxon>
        <taxon>Culicidae</taxon>
        <taxon>Culicinae</taxon>
        <taxon>Culicini</taxon>
        <taxon>Culex</taxon>
        <taxon>Culex</taxon>
    </lineage>
</organism>
<name>B0WUE5_CULQU</name>